<dbReference type="Pfam" id="PF01103">
    <property type="entry name" value="Omp85"/>
    <property type="match status" value="1"/>
</dbReference>
<evidence type="ECO:0000313" key="6">
    <source>
        <dbReference type="Proteomes" id="UP000542125"/>
    </source>
</evidence>
<keyword evidence="2" id="KW-0472">Membrane</keyword>
<feature type="region of interest" description="Disordered" evidence="3">
    <location>
        <begin position="241"/>
        <end position="273"/>
    </location>
</feature>
<evidence type="ECO:0000256" key="1">
    <source>
        <dbReference type="ARBA" id="ARBA00004370"/>
    </source>
</evidence>
<evidence type="ECO:0000259" key="4">
    <source>
        <dbReference type="Pfam" id="PF01103"/>
    </source>
</evidence>
<dbReference type="RefSeq" id="WP_179584937.1">
    <property type="nucleotide sequence ID" value="NZ_JACBYR010000001.1"/>
</dbReference>
<name>A0A7Y9ISH8_9BURK</name>
<dbReference type="Gene3D" id="3.10.20.310">
    <property type="entry name" value="membrane protein fhac"/>
    <property type="match status" value="2"/>
</dbReference>
<evidence type="ECO:0000256" key="3">
    <source>
        <dbReference type="SAM" id="MobiDB-lite"/>
    </source>
</evidence>
<proteinExistence type="predicted"/>
<dbReference type="AlphaFoldDB" id="A0A7Y9ISH8"/>
<dbReference type="EMBL" id="JACBYR010000001">
    <property type="protein sequence ID" value="NYE82256.1"/>
    <property type="molecule type" value="Genomic_DNA"/>
</dbReference>
<comment type="subcellular location">
    <subcellularLocation>
        <location evidence="1">Membrane</location>
    </subcellularLocation>
</comment>
<comment type="caution">
    <text evidence="5">The sequence shown here is derived from an EMBL/GenBank/DDBJ whole genome shotgun (WGS) entry which is preliminary data.</text>
</comment>
<evidence type="ECO:0000256" key="2">
    <source>
        <dbReference type="ARBA" id="ARBA00023136"/>
    </source>
</evidence>
<dbReference type="InterPro" id="IPR000184">
    <property type="entry name" value="Bac_surfAg_D15"/>
</dbReference>
<gene>
    <name evidence="5" type="ORF">FHW18_001527</name>
</gene>
<accession>A0A7Y9ISH8</accession>
<dbReference type="Proteomes" id="UP000542125">
    <property type="component" value="Unassembled WGS sequence"/>
</dbReference>
<organism evidence="5 6">
    <name type="scientific">Pigmentiphaga litoralis</name>
    <dbReference type="NCBI Taxonomy" id="516702"/>
    <lineage>
        <taxon>Bacteria</taxon>
        <taxon>Pseudomonadati</taxon>
        <taxon>Pseudomonadota</taxon>
        <taxon>Betaproteobacteria</taxon>
        <taxon>Burkholderiales</taxon>
        <taxon>Alcaligenaceae</taxon>
        <taxon>Pigmentiphaga</taxon>
    </lineage>
</organism>
<sequence>MPAAAWAAKPEITIDPGGVPPSVLEAVTLAVDSIAALADDVDGGESTRLRRRAREATITALATEGYFSPEVVLDAGTDVGGATWDITLVPGERTQIEAVDIAFAGAITGPAFEARTATLRNAWSLKQGDPFRNEIWETSKRDLLDNVTSKDFPAARFVETAADVNADRAKAHLHIKLDSGPAVKLGEVTVIGLKRVPAGTVERYVRIKPGEPYDRNRLVDYQQSLQATPFFRGAKVDVDLGSLSPKPPDEPALLPEGAAPQTTETAPEYAGPPEVTLPVRAEVVESRPRSASMALGFDDEAGARAEVVYRQNVVANKAVELESGLRVDRLRQLAYADIHLAPDENGNYDSFGVLALNSDINGLGVRRYALGAIRKKTFRPDDLSSRVEYETRLGGRLANEHTTIDGVESYSANTLTSTFEILRRDVNDKYDPREGNLVALGTGLGTELGGNNVFGRLTLRGQYWWSLSKADVITVRGEVGKLWSRDVTRVPDDFAFRTGGARTIRGYRYLGLGRKVGDAILGDSTMAVASVEGIHYFDERFGGALFFDVGNVAPKFSEMKLASAIGVGARVKTPAGPLNLDLAYALRDNNVRLHFSLGIAF</sequence>
<dbReference type="Gene3D" id="2.40.160.50">
    <property type="entry name" value="membrane protein fhac: a member of the omp85/tpsb transporter family"/>
    <property type="match status" value="1"/>
</dbReference>
<feature type="domain" description="Bacterial surface antigen (D15)" evidence="4">
    <location>
        <begin position="409"/>
        <end position="601"/>
    </location>
</feature>
<evidence type="ECO:0000313" key="5">
    <source>
        <dbReference type="EMBL" id="NYE82256.1"/>
    </source>
</evidence>
<protein>
    <submittedName>
        <fullName evidence="5">Translocation and assembly module TamA</fullName>
    </submittedName>
</protein>
<reference evidence="5 6" key="1">
    <citation type="submission" date="2020-07" db="EMBL/GenBank/DDBJ databases">
        <title>Genomic Encyclopedia of Type Strains, Phase IV (KMG-V): Genome sequencing to study the core and pangenomes of soil and plant-associated prokaryotes.</title>
        <authorList>
            <person name="Whitman W."/>
        </authorList>
    </citation>
    <scope>NUCLEOTIDE SEQUENCE [LARGE SCALE GENOMIC DNA]</scope>
    <source>
        <strain evidence="5 6">SAS40</strain>
    </source>
</reference>
<dbReference type="GO" id="GO:0019867">
    <property type="term" value="C:outer membrane"/>
    <property type="evidence" value="ECO:0007669"/>
    <property type="project" value="InterPro"/>
</dbReference>
<keyword evidence="6" id="KW-1185">Reference proteome</keyword>